<sequence length="180" mass="19648">MFRLFYALLVGIIGAGIVHIAIIFLLPANASNDAWSRIAAIAEPYQPVLLENVEPSVLPASQRNPFLRAVACRFDLEDGPVRLSAEEALPFWSMSLYDQSGLNVFSISDRAAPGASPDLLVLTSEQLAAMRTEMPAEFDQSLFVETDIEQGLIVMRVLVPDATYQRRVGRALASIACKPA</sequence>
<dbReference type="PATRIC" id="fig|472175.3.peg.1708"/>
<feature type="transmembrane region" description="Helical" evidence="1">
    <location>
        <begin position="6"/>
        <end position="28"/>
    </location>
</feature>
<evidence type="ECO:0000313" key="3">
    <source>
        <dbReference type="EMBL" id="KFB10663.1"/>
    </source>
</evidence>
<keyword evidence="4" id="KW-1185">Reference proteome</keyword>
<dbReference type="AlphaFoldDB" id="A0A084UCH7"/>
<protein>
    <submittedName>
        <fullName evidence="3">Putative integral membrane protein</fullName>
    </submittedName>
</protein>
<evidence type="ECO:0000313" key="4">
    <source>
        <dbReference type="Proteomes" id="UP000053675"/>
    </source>
</evidence>
<evidence type="ECO:0000259" key="2">
    <source>
        <dbReference type="Pfam" id="PF06863"/>
    </source>
</evidence>
<organism evidence="3 4">
    <name type="scientific">Nitratireductor basaltis</name>
    <dbReference type="NCBI Taxonomy" id="472175"/>
    <lineage>
        <taxon>Bacteria</taxon>
        <taxon>Pseudomonadati</taxon>
        <taxon>Pseudomonadota</taxon>
        <taxon>Alphaproteobacteria</taxon>
        <taxon>Hyphomicrobiales</taxon>
        <taxon>Phyllobacteriaceae</taxon>
        <taxon>Nitratireductor</taxon>
    </lineage>
</organism>
<keyword evidence="1" id="KW-0812">Transmembrane</keyword>
<dbReference type="InterPro" id="IPR010679">
    <property type="entry name" value="DUF1254"/>
</dbReference>
<name>A0A084UCH7_9HYPH</name>
<dbReference type="RefSeq" id="WP_036481754.1">
    <property type="nucleotide sequence ID" value="NZ_JMQM01000001.1"/>
</dbReference>
<dbReference type="InterPro" id="IPR014456">
    <property type="entry name" value="UCP010244_IM"/>
</dbReference>
<dbReference type="eggNOG" id="COG5436">
    <property type="taxonomic scope" value="Bacteria"/>
</dbReference>
<dbReference type="Pfam" id="PF06863">
    <property type="entry name" value="DUF1254"/>
    <property type="match status" value="1"/>
</dbReference>
<accession>A0A084UCH7</accession>
<feature type="domain" description="DUF1254" evidence="2">
    <location>
        <begin position="72"/>
        <end position="162"/>
    </location>
</feature>
<keyword evidence="1" id="KW-1133">Transmembrane helix</keyword>
<dbReference type="Proteomes" id="UP000053675">
    <property type="component" value="Unassembled WGS sequence"/>
</dbReference>
<gene>
    <name evidence="3" type="ORF">EL18_01701</name>
</gene>
<keyword evidence="1" id="KW-0472">Membrane</keyword>
<proteinExistence type="predicted"/>
<evidence type="ECO:0000256" key="1">
    <source>
        <dbReference type="SAM" id="Phobius"/>
    </source>
</evidence>
<dbReference type="STRING" id="472175.EL18_01701"/>
<comment type="caution">
    <text evidence="3">The sequence shown here is derived from an EMBL/GenBank/DDBJ whole genome shotgun (WGS) entry which is preliminary data.</text>
</comment>
<dbReference type="PIRSF" id="PIRSF010244">
    <property type="entry name" value="UCP010244_imp"/>
    <property type="match status" value="1"/>
</dbReference>
<reference evidence="3 4" key="1">
    <citation type="submission" date="2014-05" db="EMBL/GenBank/DDBJ databases">
        <title>Draft Genome Sequence of Nitratireductor basaltis Strain UMTGB225, A Marine Bacterium Isolated from Green Barrel Tunicate.</title>
        <authorList>
            <person name="Gan H.Y."/>
        </authorList>
    </citation>
    <scope>NUCLEOTIDE SEQUENCE [LARGE SCALE GENOMIC DNA]</scope>
    <source>
        <strain evidence="3 4">UMTGB225</strain>
    </source>
</reference>
<dbReference type="EMBL" id="JMQM01000001">
    <property type="protein sequence ID" value="KFB10663.1"/>
    <property type="molecule type" value="Genomic_DNA"/>
</dbReference>
<dbReference type="OrthoDB" id="1346484at2"/>